<dbReference type="InterPro" id="IPR011539">
    <property type="entry name" value="RHD_DNA_bind_dom"/>
</dbReference>
<dbReference type="Pfam" id="PF00023">
    <property type="entry name" value="Ank"/>
    <property type="match status" value="3"/>
</dbReference>
<dbReference type="CDD" id="cd01177">
    <property type="entry name" value="IPT_NFkappaB"/>
    <property type="match status" value="1"/>
</dbReference>
<dbReference type="InterPro" id="IPR002909">
    <property type="entry name" value="IPT_dom"/>
</dbReference>
<dbReference type="InterPro" id="IPR033926">
    <property type="entry name" value="IPT_NFkappaB"/>
</dbReference>
<dbReference type="SMART" id="SM00005">
    <property type="entry name" value="DEATH"/>
    <property type="match status" value="1"/>
</dbReference>
<gene>
    <name evidence="11" type="ORF">PEVE_00032237</name>
</gene>
<keyword evidence="7" id="KW-0539">Nucleus</keyword>
<evidence type="ECO:0000256" key="8">
    <source>
        <dbReference type="PROSITE-ProRule" id="PRU00023"/>
    </source>
</evidence>
<dbReference type="InterPro" id="IPR013783">
    <property type="entry name" value="Ig-like_fold"/>
</dbReference>
<keyword evidence="12" id="KW-1185">Reference proteome</keyword>
<dbReference type="Gene3D" id="1.25.40.20">
    <property type="entry name" value="Ankyrin repeat-containing domain"/>
    <property type="match status" value="1"/>
</dbReference>
<dbReference type="InterPro" id="IPR002110">
    <property type="entry name" value="Ankyrin_rpt"/>
</dbReference>
<dbReference type="SMART" id="SM00248">
    <property type="entry name" value="ANK"/>
    <property type="match status" value="6"/>
</dbReference>
<feature type="repeat" description="ANK" evidence="8">
    <location>
        <begin position="688"/>
        <end position="720"/>
    </location>
</feature>
<accession>A0ABN8MF45</accession>
<dbReference type="SUPFAM" id="SSF49417">
    <property type="entry name" value="p53-like transcription factors"/>
    <property type="match status" value="1"/>
</dbReference>
<dbReference type="InterPro" id="IPR014756">
    <property type="entry name" value="Ig_E-set"/>
</dbReference>
<keyword evidence="3 8" id="KW-0040">ANK repeat</keyword>
<dbReference type="PROSITE" id="PS50297">
    <property type="entry name" value="ANK_REP_REGION"/>
    <property type="match status" value="5"/>
</dbReference>
<organism evidence="11 12">
    <name type="scientific">Porites evermanni</name>
    <dbReference type="NCBI Taxonomy" id="104178"/>
    <lineage>
        <taxon>Eukaryota</taxon>
        <taxon>Metazoa</taxon>
        <taxon>Cnidaria</taxon>
        <taxon>Anthozoa</taxon>
        <taxon>Hexacorallia</taxon>
        <taxon>Scleractinia</taxon>
        <taxon>Fungiina</taxon>
        <taxon>Poritidae</taxon>
        <taxon>Porites</taxon>
    </lineage>
</organism>
<feature type="region of interest" description="Disordered" evidence="9">
    <location>
        <begin position="433"/>
        <end position="467"/>
    </location>
</feature>
<dbReference type="PANTHER" id="PTHR24169:SF25">
    <property type="entry name" value="DORSAL-RELATED IMMUNITY FACTOR DIF-RELATED"/>
    <property type="match status" value="1"/>
</dbReference>
<evidence type="ECO:0000256" key="1">
    <source>
        <dbReference type="ARBA" id="ARBA00004123"/>
    </source>
</evidence>
<feature type="repeat" description="ANK" evidence="8">
    <location>
        <begin position="654"/>
        <end position="687"/>
    </location>
</feature>
<dbReference type="Gene3D" id="1.10.533.10">
    <property type="entry name" value="Death Domain, Fas"/>
    <property type="match status" value="1"/>
</dbReference>
<dbReference type="InterPro" id="IPR030492">
    <property type="entry name" value="RHD_CS"/>
</dbReference>
<evidence type="ECO:0000256" key="2">
    <source>
        <dbReference type="ARBA" id="ARBA00023015"/>
    </source>
</evidence>
<evidence type="ECO:0000313" key="11">
    <source>
        <dbReference type="EMBL" id="CAH3027709.1"/>
    </source>
</evidence>
<protein>
    <recommendedName>
        <fullName evidence="10">RHD domain-containing protein</fullName>
    </recommendedName>
</protein>
<evidence type="ECO:0000313" key="12">
    <source>
        <dbReference type="Proteomes" id="UP001159427"/>
    </source>
</evidence>
<name>A0ABN8MF45_9CNID</name>
<evidence type="ECO:0000256" key="4">
    <source>
        <dbReference type="ARBA" id="ARBA00023125"/>
    </source>
</evidence>
<feature type="repeat" description="ANK" evidence="8">
    <location>
        <begin position="620"/>
        <end position="652"/>
    </location>
</feature>
<dbReference type="InterPro" id="IPR032397">
    <property type="entry name" value="RHD_dimer"/>
</dbReference>
<dbReference type="Pfam" id="PF12796">
    <property type="entry name" value="Ank_2"/>
    <property type="match status" value="1"/>
</dbReference>
<dbReference type="InterPro" id="IPR011029">
    <property type="entry name" value="DEATH-like_dom_sf"/>
</dbReference>
<dbReference type="Pfam" id="PF16179">
    <property type="entry name" value="RHD_dimer"/>
    <property type="match status" value="1"/>
</dbReference>
<dbReference type="InterPro" id="IPR036770">
    <property type="entry name" value="Ankyrin_rpt-contain_sf"/>
</dbReference>
<dbReference type="Pfam" id="PF00531">
    <property type="entry name" value="Death"/>
    <property type="match status" value="1"/>
</dbReference>
<dbReference type="PANTHER" id="PTHR24169">
    <property type="entry name" value="NUCLEAR FACTOR NF-KAPPA-B PROTEIN"/>
    <property type="match status" value="1"/>
</dbReference>
<dbReference type="PROSITE" id="PS50088">
    <property type="entry name" value="ANK_REPEAT"/>
    <property type="match status" value="5"/>
</dbReference>
<dbReference type="InterPro" id="IPR000451">
    <property type="entry name" value="NFkB/Dor"/>
</dbReference>
<dbReference type="Pfam" id="PF00554">
    <property type="entry name" value="RHD_DNA_bind"/>
    <property type="match status" value="1"/>
</dbReference>
<feature type="domain" description="RHD" evidence="10">
    <location>
        <begin position="40"/>
        <end position="268"/>
    </location>
</feature>
<evidence type="ECO:0000256" key="3">
    <source>
        <dbReference type="ARBA" id="ARBA00023043"/>
    </source>
</evidence>
<feature type="compositionally biased region" description="Basic and acidic residues" evidence="9">
    <location>
        <begin position="886"/>
        <end position="897"/>
    </location>
</feature>
<dbReference type="InterPro" id="IPR000488">
    <property type="entry name" value="Death_dom"/>
</dbReference>
<dbReference type="PRINTS" id="PR00057">
    <property type="entry name" value="NFKBTNSCPFCT"/>
</dbReference>
<dbReference type="InterPro" id="IPR037059">
    <property type="entry name" value="RHD_DNA_bind_dom_sf"/>
</dbReference>
<comment type="subcellular location">
    <subcellularLocation>
        <location evidence="1">Nucleus</location>
    </subcellularLocation>
</comment>
<dbReference type="PROSITE" id="PS01204">
    <property type="entry name" value="REL_1"/>
    <property type="match status" value="1"/>
</dbReference>
<evidence type="ECO:0000256" key="6">
    <source>
        <dbReference type="ARBA" id="ARBA00023163"/>
    </source>
</evidence>
<feature type="repeat" description="ANK" evidence="8">
    <location>
        <begin position="513"/>
        <end position="535"/>
    </location>
</feature>
<feature type="compositionally biased region" description="Low complexity" evidence="9">
    <location>
        <begin position="443"/>
        <end position="456"/>
    </location>
</feature>
<dbReference type="InterPro" id="IPR008967">
    <property type="entry name" value="p53-like_TF_DNA-bd_sf"/>
</dbReference>
<dbReference type="SUPFAM" id="SSF48403">
    <property type="entry name" value="Ankyrin repeat"/>
    <property type="match status" value="1"/>
</dbReference>
<dbReference type="SUPFAM" id="SSF81296">
    <property type="entry name" value="E set domains"/>
    <property type="match status" value="1"/>
</dbReference>
<feature type="region of interest" description="Disordered" evidence="9">
    <location>
        <begin position="881"/>
        <end position="912"/>
    </location>
</feature>
<evidence type="ECO:0000256" key="5">
    <source>
        <dbReference type="ARBA" id="ARBA00023159"/>
    </source>
</evidence>
<dbReference type="Gene3D" id="2.60.40.10">
    <property type="entry name" value="Immunoglobulins"/>
    <property type="match status" value="1"/>
</dbReference>
<keyword evidence="4" id="KW-0238">DNA-binding</keyword>
<reference evidence="11 12" key="1">
    <citation type="submission" date="2022-05" db="EMBL/GenBank/DDBJ databases">
        <authorList>
            <consortium name="Genoscope - CEA"/>
            <person name="William W."/>
        </authorList>
    </citation>
    <scope>NUCLEOTIDE SEQUENCE [LARGE SCALE GENOMIC DNA]</scope>
</reference>
<comment type="caution">
    <text evidence="11">The sequence shown here is derived from an EMBL/GenBank/DDBJ whole genome shotgun (WGS) entry which is preliminary data.</text>
</comment>
<feature type="repeat" description="ANK" evidence="8">
    <location>
        <begin position="551"/>
        <end position="583"/>
    </location>
</feature>
<dbReference type="EMBL" id="CALNXI010000468">
    <property type="protein sequence ID" value="CAH3027709.1"/>
    <property type="molecule type" value="Genomic_DNA"/>
</dbReference>
<dbReference type="SMART" id="SM00429">
    <property type="entry name" value="IPT"/>
    <property type="match status" value="1"/>
</dbReference>
<evidence type="ECO:0000259" key="10">
    <source>
        <dbReference type="PROSITE" id="PS50254"/>
    </source>
</evidence>
<proteinExistence type="predicted"/>
<dbReference type="SUPFAM" id="SSF47986">
    <property type="entry name" value="DEATH domain"/>
    <property type="match status" value="1"/>
</dbReference>
<keyword evidence="2" id="KW-0805">Transcription regulation</keyword>
<dbReference type="Gene3D" id="2.60.40.340">
    <property type="entry name" value="Rel homology domain (RHD), DNA-binding domain"/>
    <property type="match status" value="1"/>
</dbReference>
<keyword evidence="5" id="KW-0010">Activator</keyword>
<dbReference type="PROSITE" id="PS50254">
    <property type="entry name" value="REL_2"/>
    <property type="match status" value="1"/>
</dbReference>
<evidence type="ECO:0000256" key="7">
    <source>
        <dbReference type="ARBA" id="ARBA00023242"/>
    </source>
</evidence>
<keyword evidence="6" id="KW-0804">Transcription</keyword>
<dbReference type="Proteomes" id="UP001159427">
    <property type="component" value="Unassembled WGS sequence"/>
</dbReference>
<evidence type="ECO:0000256" key="9">
    <source>
        <dbReference type="SAM" id="MobiDB-lite"/>
    </source>
</evidence>
<sequence>MATNSERQIGETLTDSLLIDILTPGYLPDVSALQVPPTAYQGPYLEILEQPKQRGFRFRYPCEGPSHGGLPGQYSEKGKKSYPSVQLSNYHGPARIVVSLVTVSEPYMPHAHSLIGKNSNDGVVTVQIGPEQGMTARYFNLDIVIEVKTYIVHAQKCAFWKEQKGHTKRNNAYCNLLPEQEKKDLRFTSCNWKVSPSVASVSSLCSKSFGAAEESHKVLRMVEEQKTNMNLSAVRLCFQAYLPDESGCFTKALPPCISDPVYDSKAPSASNLKICRMDRNSGCVTGNDEVYLLCDKVQKDDIEVVFYETDSSTGKRSWEAQGVFSPTDVHRQVAIVFKTPAYWNVATENPVKVHLELRRKSDQETSEPVEFTYQPQMFDKEQIGAKRRKKIPHFSDYFPGGGGGPPSVGGAGGGGFAGFTGFGLFPTFNFMGLQPSNQGDGSGTSQQGQSTSSGQTHMAEQSSRLPESEISLNKLAWNLAEKSAAAMRDYATSGDVRYLLAVQRHLTAVQDDNGDTALHLAVINSQQEVIQCLVEVMAGLPETFVNEFNFLRQTPLHLAAITKQPHALDCLLRAGANPRLRDRHGNTVVHVACTYGDGACLKALLNHSAPKTVLNLQNYQGLTPVHLAVLSGSKDALKLLNTAGANLSAQDGTSGKTPLHYAVEQDNLPLAGFLILEGNCDVDASSFDGNTALHLAAGYGLKGQTALLVAAGADTSLQNSDEETAFDLANVAEVQEILDEDEALSTDPSQDISAGVAKIKLGQGDLDKLDPYVRRKMAQRLDIPTVANWRELARRLKLGTLERAFEIHTSPTIQVLAEYEAAEGTIENLSKVLEEMRRGDVLDILQGRHDSGFDSGFGSQSLSFNKSEELTSYGAGISDVSSGSSLRKEKATFDPSRKAGHFRPNRQHQDVF</sequence>